<organism evidence="1 2">
    <name type="scientific">Sorangium cellulosum</name>
    <name type="common">Polyangium cellulosum</name>
    <dbReference type="NCBI Taxonomy" id="56"/>
    <lineage>
        <taxon>Bacteria</taxon>
        <taxon>Pseudomonadati</taxon>
        <taxon>Myxococcota</taxon>
        <taxon>Polyangia</taxon>
        <taxon>Polyangiales</taxon>
        <taxon>Polyangiaceae</taxon>
        <taxon>Sorangium</taxon>
    </lineage>
</organism>
<evidence type="ECO:0000313" key="1">
    <source>
        <dbReference type="EMBL" id="KYF81287.1"/>
    </source>
</evidence>
<protein>
    <submittedName>
        <fullName evidence="1">Uncharacterized protein</fullName>
    </submittedName>
</protein>
<evidence type="ECO:0000313" key="2">
    <source>
        <dbReference type="Proteomes" id="UP000075515"/>
    </source>
</evidence>
<dbReference type="EMBL" id="JEMC01003438">
    <property type="protein sequence ID" value="KYF81287.1"/>
    <property type="molecule type" value="Genomic_DNA"/>
</dbReference>
<dbReference type="AlphaFoldDB" id="A0A150RLY3"/>
<gene>
    <name evidence="1" type="ORF">BE18_40570</name>
</gene>
<reference evidence="1 2" key="1">
    <citation type="submission" date="2014-02" db="EMBL/GenBank/DDBJ databases">
        <title>The small core and large imbalanced accessory genome model reveals a collaborative survival strategy of Sorangium cellulosum strains in nature.</title>
        <authorList>
            <person name="Han K."/>
            <person name="Peng R."/>
            <person name="Blom J."/>
            <person name="Li Y.-Z."/>
        </authorList>
    </citation>
    <scope>NUCLEOTIDE SEQUENCE [LARGE SCALE GENOMIC DNA]</scope>
    <source>
        <strain evidence="1 2">So0149</strain>
    </source>
</reference>
<sequence length="107" mass="11064">MPYVVKLSPTCAASSRVGVSTSTRSPRWVGAPLCARRCRIGKANAAVLPVPVCAHPRTSLPSRIGGMACCWIGVGVLYPSASMARSSGSMSLRSANSMDIGLVESPS</sequence>
<dbReference type="Proteomes" id="UP000075515">
    <property type="component" value="Unassembled WGS sequence"/>
</dbReference>
<name>A0A150RLY3_SORCE</name>
<proteinExistence type="predicted"/>
<accession>A0A150RLY3</accession>
<comment type="caution">
    <text evidence="1">The sequence shown here is derived from an EMBL/GenBank/DDBJ whole genome shotgun (WGS) entry which is preliminary data.</text>
</comment>